<evidence type="ECO:0000256" key="3">
    <source>
        <dbReference type="SAM" id="Phobius"/>
    </source>
</evidence>
<evidence type="ECO:0000313" key="4">
    <source>
        <dbReference type="EMBL" id="CAI9976101.1"/>
    </source>
</evidence>
<reference evidence="4" key="1">
    <citation type="submission" date="2023-06" db="EMBL/GenBank/DDBJ databases">
        <authorList>
            <person name="Kurt Z."/>
        </authorList>
    </citation>
    <scope>NUCLEOTIDE SEQUENCE</scope>
</reference>
<feature type="transmembrane region" description="Helical" evidence="3">
    <location>
        <begin position="1087"/>
        <end position="1108"/>
    </location>
</feature>
<dbReference type="EMBL" id="CAXDID020000293">
    <property type="protein sequence ID" value="CAL6071980.1"/>
    <property type="molecule type" value="Genomic_DNA"/>
</dbReference>
<keyword evidence="3" id="KW-0472">Membrane</keyword>
<sequence>MTAQSSPLNVLTDQAAGPLYDQQAIISSITFGNIAVFATKQQIIGLSYNSNNAQPLGENVFKINTSGNQQFVSMSKRDQGSFFVLMFSDNKFLYNIYSINGNLMSQTQQTRDIVYAQAIEGTPFIACAHKPGNAMAKPTFSFDMILDGNQPVSKSVRIAKAHGDVQDFIDSVFYQCIRLPSKPQLSSKNPVTTQQQFESMLLQSMDQNQLFMLSAIHLTSNRTQVIYREYIFKTRGRYEVHAEITKNLPINILAKVSRIVPFSCNAASNSLLFNAFGVITEAGEMQVYNYTKLNLQIEQRVKLFNGISGGNTVNFTNSYIVCSSLDEIEILGVDQQFNDPNQIIKLRTQLINGLAPLISQIQNQTIEVAKSTLAYQIVPQPPQWNANRALNLLLKQQIPFQISQILVDTKSLFICGPSGQIFVYSIEKLRNQLVYEFYASKAGDCIAALIQQFPDYQENFLQVQQSIMSSQPQQAQHLSQSGQNLFSPLPPQIARPVSQLNRNRSSPTAQPLQRASSASKDGLKIQQDEPDEMSILRNSGMDDIAGIDVGATLNLQNTQNLIEIGNQIIQKEDQNEEANSLKQENQLIQLELMNKSELLEKNQNELVRLWLKTIKSELPKLTFPSFKNQDEVIMHFEAYREQLVDQNSALYAIHQALDQDVSYTMARFCQFDPSELKTASLDQIDQTFYSKTQIYKLFQVQFNHFYLLNCGHEVKFESNKILFDLSDEQNVYDSLIQSFQQQFVVPEALYCRNCRIDQTDKYQEEFYQIIIPQKLLIRSTRPVQTLSFDLNGSNYTFTLQGIFSNNYTQIFYVDFDGQWIDLDGNKVSFEMIQRAINEPIFQIYTQAKSQSILVEQQAMNAVLQIVSENSSQENMMEVQKQALQMRQQLREQNTVYDELEKVQKLNAQLLKDNQEKAQLEMELKQYQIHDKQSQKALDDQKHIISQYELELDKYQKNWRQDFIADQSHADLMKHQQQTKLEFEQCKQQLNSTQQELQNQMHQVEQLQAQLKYTVSQQQQEEVAKRCLEHLGAKQVPKYPEEIFKQLEVHCLAVQAEKQVLKSMIGDNSMLKSQEVVSNYKSKKCSEYLLPGIVVGFGVILIALFALVLQDGGMM</sequence>
<protein>
    <recommendedName>
        <fullName evidence="7">Transmembrane protein</fullName>
    </recommendedName>
</protein>
<feature type="coiled-coil region" evidence="1">
    <location>
        <begin position="564"/>
        <end position="591"/>
    </location>
</feature>
<accession>A0AA86RK82</accession>
<dbReference type="Proteomes" id="UP001642409">
    <property type="component" value="Unassembled WGS sequence"/>
</dbReference>
<comment type="caution">
    <text evidence="4">The sequence shown here is derived from an EMBL/GenBank/DDBJ whole genome shotgun (WGS) entry which is preliminary data.</text>
</comment>
<name>A0AA86RK82_9EUKA</name>
<keyword evidence="6" id="KW-1185">Reference proteome</keyword>
<proteinExistence type="predicted"/>
<dbReference type="AlphaFoldDB" id="A0AA86RK82"/>
<evidence type="ECO:0000313" key="5">
    <source>
        <dbReference type="EMBL" id="CAL6071980.1"/>
    </source>
</evidence>
<evidence type="ECO:0008006" key="7">
    <source>
        <dbReference type="Google" id="ProtNLM"/>
    </source>
</evidence>
<organism evidence="4">
    <name type="scientific">Hexamita inflata</name>
    <dbReference type="NCBI Taxonomy" id="28002"/>
    <lineage>
        <taxon>Eukaryota</taxon>
        <taxon>Metamonada</taxon>
        <taxon>Diplomonadida</taxon>
        <taxon>Hexamitidae</taxon>
        <taxon>Hexamitinae</taxon>
        <taxon>Hexamita</taxon>
    </lineage>
</organism>
<keyword evidence="1" id="KW-0175">Coiled coil</keyword>
<dbReference type="EMBL" id="CATOUU010001172">
    <property type="protein sequence ID" value="CAI9976101.1"/>
    <property type="molecule type" value="Genomic_DNA"/>
</dbReference>
<evidence type="ECO:0000256" key="1">
    <source>
        <dbReference type="SAM" id="Coils"/>
    </source>
</evidence>
<gene>
    <name evidence="5" type="ORF">HINF_LOCUS55403</name>
    <name evidence="4" type="ORF">HINF_LOCUS63746</name>
</gene>
<reference evidence="5 6" key="2">
    <citation type="submission" date="2024-07" db="EMBL/GenBank/DDBJ databases">
        <authorList>
            <person name="Akdeniz Z."/>
        </authorList>
    </citation>
    <scope>NUCLEOTIDE SEQUENCE [LARGE SCALE GENOMIC DNA]</scope>
</reference>
<keyword evidence="3" id="KW-1133">Transmembrane helix</keyword>
<evidence type="ECO:0000313" key="6">
    <source>
        <dbReference type="Proteomes" id="UP001642409"/>
    </source>
</evidence>
<feature type="compositionally biased region" description="Polar residues" evidence="2">
    <location>
        <begin position="499"/>
        <end position="519"/>
    </location>
</feature>
<evidence type="ECO:0000256" key="2">
    <source>
        <dbReference type="SAM" id="MobiDB-lite"/>
    </source>
</evidence>
<feature type="coiled-coil region" evidence="1">
    <location>
        <begin position="882"/>
        <end position="1009"/>
    </location>
</feature>
<keyword evidence="3" id="KW-0812">Transmembrane</keyword>
<feature type="region of interest" description="Disordered" evidence="2">
    <location>
        <begin position="499"/>
        <end position="528"/>
    </location>
</feature>